<feature type="chain" id="PRO_5017339228" description="RpoE-regulated lipoprotein" evidence="1">
    <location>
        <begin position="25"/>
        <end position="204"/>
    </location>
</feature>
<dbReference type="AlphaFoldDB" id="A0A1H9J6Z7"/>
<evidence type="ECO:0000313" key="2">
    <source>
        <dbReference type="EMBL" id="SEQ82664.1"/>
    </source>
</evidence>
<organism evidence="2 3">
    <name type="scientific">Rosenbergiella nectarea</name>
    <dbReference type="NCBI Taxonomy" id="988801"/>
    <lineage>
        <taxon>Bacteria</taxon>
        <taxon>Pseudomonadati</taxon>
        <taxon>Pseudomonadota</taxon>
        <taxon>Gammaproteobacteria</taxon>
        <taxon>Enterobacterales</taxon>
        <taxon>Erwiniaceae</taxon>
        <taxon>Rosenbergiella</taxon>
    </lineage>
</organism>
<dbReference type="Pfam" id="PF06572">
    <property type="entry name" value="DUF1131"/>
    <property type="match status" value="1"/>
</dbReference>
<evidence type="ECO:0000256" key="1">
    <source>
        <dbReference type="SAM" id="SignalP"/>
    </source>
</evidence>
<dbReference type="NCBIfam" id="NF007990">
    <property type="entry name" value="PRK10718.1"/>
    <property type="match status" value="1"/>
</dbReference>
<name>A0A1H9J6Z7_9GAMM</name>
<gene>
    <name evidence="2" type="ORF">SAMN05216522_10752</name>
</gene>
<keyword evidence="1" id="KW-0732">Signal</keyword>
<evidence type="ECO:0008006" key="4">
    <source>
        <dbReference type="Google" id="ProtNLM"/>
    </source>
</evidence>
<keyword evidence="3" id="KW-1185">Reference proteome</keyword>
<accession>A0A1H9J6Z7</accession>
<protein>
    <recommendedName>
        <fullName evidence="4">RpoE-regulated lipoprotein</fullName>
    </recommendedName>
</protein>
<dbReference type="Proteomes" id="UP000242515">
    <property type="component" value="Unassembled WGS sequence"/>
</dbReference>
<reference evidence="3" key="1">
    <citation type="submission" date="2016-10" db="EMBL/GenBank/DDBJ databases">
        <authorList>
            <person name="Varghese N."/>
            <person name="Submissions S."/>
        </authorList>
    </citation>
    <scope>NUCLEOTIDE SEQUENCE [LARGE SCALE GENOMIC DNA]</scope>
    <source>
        <strain evidence="3">8N4</strain>
    </source>
</reference>
<dbReference type="STRING" id="988801.SAMN05216522_10752"/>
<dbReference type="InterPro" id="IPR010938">
    <property type="entry name" value="DUF1131"/>
</dbReference>
<feature type="signal peptide" evidence="1">
    <location>
        <begin position="1"/>
        <end position="24"/>
    </location>
</feature>
<dbReference type="Gene3D" id="2.60.460.10">
    <property type="entry name" value="protein yfey like domain"/>
    <property type="match status" value="1"/>
</dbReference>
<sequence>MKALPCALLASAVLLSGCAGSSHQTDTSSSSVHWWNPLSYTWSSALPWNWFGSSVAVSEEGVGKITRSTPFNAEAISDGIGSDYRIRQGMGTRNGQIESYIQAMKDQQVAMTFYGDGTVNNISVSDSGVGTPKGIAFGAPFSALFQKAYGNCQPGRDSQHVQCKVPNSQHLEVIYQGEFSGPSGIMPADATLKQWTLSEILWHA</sequence>
<dbReference type="OrthoDB" id="5622706at2"/>
<proteinExistence type="predicted"/>
<dbReference type="InterPro" id="IPR038714">
    <property type="entry name" value="YfeY-like_sf"/>
</dbReference>
<evidence type="ECO:0000313" key="3">
    <source>
        <dbReference type="Proteomes" id="UP000242515"/>
    </source>
</evidence>
<dbReference type="PROSITE" id="PS51257">
    <property type="entry name" value="PROKAR_LIPOPROTEIN"/>
    <property type="match status" value="1"/>
</dbReference>
<dbReference type="EMBL" id="FOGC01000007">
    <property type="protein sequence ID" value="SEQ82664.1"/>
    <property type="molecule type" value="Genomic_DNA"/>
</dbReference>
<dbReference type="RefSeq" id="WP_092676105.1">
    <property type="nucleotide sequence ID" value="NZ_FOGC01000007.1"/>
</dbReference>